<evidence type="ECO:0000259" key="4">
    <source>
        <dbReference type="Pfam" id="PF17958"/>
    </source>
</evidence>
<feature type="compositionally biased region" description="Basic and acidic residues" evidence="3">
    <location>
        <begin position="183"/>
        <end position="196"/>
    </location>
</feature>
<keyword evidence="2" id="KW-0106">Calcium</keyword>
<gene>
    <name evidence="5" type="primary">PPP2R3A</name>
    <name evidence="5" type="ORF">HDU87_007966</name>
</gene>
<evidence type="ECO:0000256" key="3">
    <source>
        <dbReference type="SAM" id="MobiDB-lite"/>
    </source>
</evidence>
<dbReference type="Gene3D" id="1.10.238.220">
    <property type="match status" value="1"/>
</dbReference>
<name>A0AAD5TNY9_9FUNG</name>
<dbReference type="Proteomes" id="UP001212152">
    <property type="component" value="Unassembled WGS sequence"/>
</dbReference>
<keyword evidence="1" id="KW-0479">Metal-binding</keyword>
<evidence type="ECO:0000256" key="1">
    <source>
        <dbReference type="ARBA" id="ARBA00022723"/>
    </source>
</evidence>
<sequence length="833" mass="93669">MSAGNFPGGLTAVPTAAEPPPDSTTSALRHEDDDNQGPSMDVDEQPKSATSMTESEVIGSGNKRGVTRHGRGARRKVSGFKRESPQGFNDFVAGAQLQHHPHMQVTHHQLAHHQRHNHLAGQRHGLGLASIAAAAVGFPHLALEKKKRLENSHEEDKDGNVTELKLIIGSRDKDSVKNTVPLHHPDDSSDNDRMDVDGIDSDPEPPSEMMVDEPYPIKHHQQRRNSPLTAISEEGPGDEEDNVGANADMLMDVEVKEVNVIHHVLISAPPSPKASRRFSSSNTSLSTRFPFPARVESADHVAFRERMTAVLPEVEKLFNAESGSLDEAQFIQVTHLCELPRYVNRVLFVRCGGRAEAVEDGGQHSVAGTDDSEEEVANREPAKVSWDAFRNFWSTTVLPRCADLDEVTFAVLGGGRRKLEEGDFNIVVGDVVQNHPGLVFLRDMDVFQTRYVTTVVARIFYAKSRNTDPQMSLQEFRKDGILPLLRNLQNVDDINQSRDVFSYKHFYVMYCKFWELDTDHDLQVAPSELALYENSCLSPLVIDRVFSGAGRGGQRFESMSYKEFVWFVLAVEEKDDPHGIEYWFRCLDVDGDGQWSLWELKQFWVEQFARMREFRMTDAWEWNDFACSILDMVNPKIPHVITLADLKRCRNAGLVFDMIFDLRKYDLHVRRHDLSFREWDDMYVQDRVTKERILLEGWDKFAERAYEELACDGDEDDGMHSEGSEISSPRDSGSFYDDAGMWEDDVNDDDTEEEDNGGRPITAFTRKEASPADVSIVVSPPAHDTAVTAMPGVVHAHHEPHTGTHPVDEEHPAVIPMDIVMPPDHSVAVPPDA</sequence>
<dbReference type="EMBL" id="JADGJQ010000008">
    <property type="protein sequence ID" value="KAJ3182628.1"/>
    <property type="molecule type" value="Genomic_DNA"/>
</dbReference>
<evidence type="ECO:0000313" key="6">
    <source>
        <dbReference type="Proteomes" id="UP001212152"/>
    </source>
</evidence>
<feature type="compositionally biased region" description="Acidic residues" evidence="3">
    <location>
        <begin position="740"/>
        <end position="755"/>
    </location>
</feature>
<dbReference type="GO" id="GO:0000159">
    <property type="term" value="C:protein phosphatase type 2A complex"/>
    <property type="evidence" value="ECO:0007669"/>
    <property type="project" value="TreeGrafter"/>
</dbReference>
<comment type="caution">
    <text evidence="5">The sequence shown here is derived from an EMBL/GenBank/DDBJ whole genome shotgun (WGS) entry which is preliminary data.</text>
</comment>
<dbReference type="Pfam" id="PF17958">
    <property type="entry name" value="EF-hand_13"/>
    <property type="match status" value="1"/>
</dbReference>
<keyword evidence="6" id="KW-1185">Reference proteome</keyword>
<dbReference type="FunFam" id="1.10.238.10:FF:000025">
    <property type="entry name" value="serine/threonine-protein phosphatase 2A regulatory subunit B'' subunit alpha"/>
    <property type="match status" value="1"/>
</dbReference>
<evidence type="ECO:0000256" key="2">
    <source>
        <dbReference type="ARBA" id="ARBA00022837"/>
    </source>
</evidence>
<proteinExistence type="predicted"/>
<dbReference type="SUPFAM" id="SSF47473">
    <property type="entry name" value="EF-hand"/>
    <property type="match status" value="1"/>
</dbReference>
<dbReference type="InterPro" id="IPR011992">
    <property type="entry name" value="EF-hand-dom_pair"/>
</dbReference>
<evidence type="ECO:0000313" key="5">
    <source>
        <dbReference type="EMBL" id="KAJ3182628.1"/>
    </source>
</evidence>
<feature type="region of interest" description="Disordered" evidence="3">
    <location>
        <begin position="712"/>
        <end position="772"/>
    </location>
</feature>
<feature type="domain" description="PP2A regulatory subunit B'' EF-hand" evidence="4">
    <location>
        <begin position="413"/>
        <end position="489"/>
    </location>
</feature>
<dbReference type="Gene3D" id="1.10.238.10">
    <property type="entry name" value="EF-hand"/>
    <property type="match status" value="1"/>
</dbReference>
<feature type="region of interest" description="Disordered" evidence="3">
    <location>
        <begin position="175"/>
        <end position="239"/>
    </location>
</feature>
<dbReference type="AlphaFoldDB" id="A0AAD5TNY9"/>
<feature type="compositionally biased region" description="Basic residues" evidence="3">
    <location>
        <begin position="65"/>
        <end position="79"/>
    </location>
</feature>
<protein>
    <submittedName>
        <fullName evidence="5">Serine/threonine-protein phosphatase 2A regulatory subunit B'' subunit alpha</fullName>
    </submittedName>
</protein>
<accession>A0AAD5TNY9</accession>
<dbReference type="PANTHER" id="PTHR14095">
    <property type="entry name" value="PHOSPHATASE 2A REGULATORY SUBUNIT-RELATED"/>
    <property type="match status" value="1"/>
</dbReference>
<dbReference type="GO" id="GO:0046872">
    <property type="term" value="F:metal ion binding"/>
    <property type="evidence" value="ECO:0007669"/>
    <property type="project" value="UniProtKB-KW"/>
</dbReference>
<dbReference type="GO" id="GO:0019888">
    <property type="term" value="F:protein phosphatase regulator activity"/>
    <property type="evidence" value="ECO:0007669"/>
    <property type="project" value="TreeGrafter"/>
</dbReference>
<dbReference type="Gene3D" id="1.10.238.230">
    <property type="match status" value="1"/>
</dbReference>
<dbReference type="PANTHER" id="PTHR14095:SF0">
    <property type="entry name" value="MIP22305P"/>
    <property type="match status" value="1"/>
</dbReference>
<organism evidence="5 6">
    <name type="scientific">Geranomyces variabilis</name>
    <dbReference type="NCBI Taxonomy" id="109894"/>
    <lineage>
        <taxon>Eukaryota</taxon>
        <taxon>Fungi</taxon>
        <taxon>Fungi incertae sedis</taxon>
        <taxon>Chytridiomycota</taxon>
        <taxon>Chytridiomycota incertae sedis</taxon>
        <taxon>Chytridiomycetes</taxon>
        <taxon>Spizellomycetales</taxon>
        <taxon>Powellomycetaceae</taxon>
        <taxon>Geranomyces</taxon>
    </lineage>
</organism>
<dbReference type="InterPro" id="IPR041534">
    <property type="entry name" value="EF-hand_13"/>
</dbReference>
<reference evidence="5" key="1">
    <citation type="submission" date="2020-05" db="EMBL/GenBank/DDBJ databases">
        <title>Phylogenomic resolution of chytrid fungi.</title>
        <authorList>
            <person name="Stajich J.E."/>
            <person name="Amses K."/>
            <person name="Simmons R."/>
            <person name="Seto K."/>
            <person name="Myers J."/>
            <person name="Bonds A."/>
            <person name="Quandt C.A."/>
            <person name="Barry K."/>
            <person name="Liu P."/>
            <person name="Grigoriev I."/>
            <person name="Longcore J.E."/>
            <person name="James T.Y."/>
        </authorList>
    </citation>
    <scope>NUCLEOTIDE SEQUENCE</scope>
    <source>
        <strain evidence="5">JEL0379</strain>
    </source>
</reference>
<feature type="region of interest" description="Disordered" evidence="3">
    <location>
        <begin position="1"/>
        <end position="87"/>
    </location>
</feature>